<keyword evidence="11 19" id="KW-0175">Coiled coil</keyword>
<dbReference type="OrthoDB" id="515971at2759"/>
<evidence type="ECO:0000256" key="6">
    <source>
        <dbReference type="ARBA" id="ARBA00022490"/>
    </source>
</evidence>
<keyword evidence="10" id="KW-0862">Zinc</keyword>
<dbReference type="CTD" id="22873"/>
<evidence type="ECO:0000313" key="23">
    <source>
        <dbReference type="RefSeq" id="XP_033803430.1"/>
    </source>
</evidence>
<dbReference type="FunCoup" id="A0A6P8R5W1">
    <property type="interactions" value="796"/>
</dbReference>
<dbReference type="PANTHER" id="PTHR21502">
    <property type="entry name" value="ZINC FINGER PROTEIN DZIP1"/>
    <property type="match status" value="1"/>
</dbReference>
<dbReference type="GO" id="GO:0007507">
    <property type="term" value="P:heart development"/>
    <property type="evidence" value="ECO:0007669"/>
    <property type="project" value="UniProtKB-ARBA"/>
</dbReference>
<keyword evidence="9" id="KW-0970">Cilium biogenesis/degradation</keyword>
<evidence type="ECO:0000256" key="3">
    <source>
        <dbReference type="ARBA" id="ARBA00004123"/>
    </source>
</evidence>
<organism evidence="22 23">
    <name type="scientific">Geotrypetes seraphini</name>
    <name type="common">Gaboon caecilian</name>
    <name type="synonym">Caecilia seraphini</name>
    <dbReference type="NCBI Taxonomy" id="260995"/>
    <lineage>
        <taxon>Eukaryota</taxon>
        <taxon>Metazoa</taxon>
        <taxon>Chordata</taxon>
        <taxon>Craniata</taxon>
        <taxon>Vertebrata</taxon>
        <taxon>Euteleostomi</taxon>
        <taxon>Amphibia</taxon>
        <taxon>Gymnophiona</taxon>
        <taxon>Geotrypetes</taxon>
    </lineage>
</organism>
<keyword evidence="14" id="KW-0539">Nucleus</keyword>
<keyword evidence="15" id="KW-0966">Cell projection</keyword>
<evidence type="ECO:0000256" key="1">
    <source>
        <dbReference type="ARBA" id="ARBA00004114"/>
    </source>
</evidence>
<evidence type="ECO:0000256" key="10">
    <source>
        <dbReference type="ARBA" id="ARBA00022833"/>
    </source>
</evidence>
<evidence type="ECO:0000256" key="2">
    <source>
        <dbReference type="ARBA" id="ARBA00004120"/>
    </source>
</evidence>
<evidence type="ECO:0000256" key="15">
    <source>
        <dbReference type="ARBA" id="ARBA00023273"/>
    </source>
</evidence>
<dbReference type="Pfam" id="PF13815">
    <property type="entry name" value="Dzip-like_N"/>
    <property type="match status" value="1"/>
</dbReference>
<reference evidence="23" key="1">
    <citation type="submission" date="2025-08" db="UniProtKB">
        <authorList>
            <consortium name="RefSeq"/>
        </authorList>
    </citation>
    <scope>IDENTIFICATION</scope>
</reference>
<evidence type="ECO:0000313" key="22">
    <source>
        <dbReference type="Proteomes" id="UP000515159"/>
    </source>
</evidence>
<feature type="compositionally biased region" description="Basic residues" evidence="20">
    <location>
        <begin position="837"/>
        <end position="846"/>
    </location>
</feature>
<keyword evidence="12" id="KW-0969">Cilium</keyword>
<evidence type="ECO:0000256" key="18">
    <source>
        <dbReference type="PROSITE-ProRule" id="PRU00042"/>
    </source>
</evidence>
<dbReference type="PROSITE" id="PS50157">
    <property type="entry name" value="ZINC_FINGER_C2H2_2"/>
    <property type="match status" value="2"/>
</dbReference>
<dbReference type="GO" id="GO:0005814">
    <property type="term" value="C:centriole"/>
    <property type="evidence" value="ECO:0007669"/>
    <property type="project" value="UniProtKB-SubCell"/>
</dbReference>
<dbReference type="GeneID" id="117361929"/>
<dbReference type="GO" id="GO:0036064">
    <property type="term" value="C:ciliary basal body"/>
    <property type="evidence" value="ECO:0007669"/>
    <property type="project" value="TreeGrafter"/>
</dbReference>
<dbReference type="Pfam" id="PF25977">
    <property type="entry name" value="DZIP1"/>
    <property type="match status" value="1"/>
</dbReference>
<evidence type="ECO:0000256" key="7">
    <source>
        <dbReference type="ARBA" id="ARBA00022723"/>
    </source>
</evidence>
<feature type="coiled-coil region" evidence="19">
    <location>
        <begin position="493"/>
        <end position="618"/>
    </location>
</feature>
<dbReference type="Gene3D" id="3.30.160.60">
    <property type="entry name" value="Classic Zinc Finger"/>
    <property type="match status" value="1"/>
</dbReference>
<comment type="subcellular location">
    <subcellularLocation>
        <location evidence="2">Cytoplasm</location>
        <location evidence="2">Cytoskeleton</location>
        <location evidence="2">Cilium basal body</location>
    </subcellularLocation>
    <subcellularLocation>
        <location evidence="1">Cytoplasm</location>
        <location evidence="1">Cytoskeleton</location>
        <location evidence="1">Microtubule organizing center</location>
        <location evidence="1">Centrosome</location>
        <location evidence="1">Centriole</location>
    </subcellularLocation>
    <subcellularLocation>
        <location evidence="3">Nucleus</location>
    </subcellularLocation>
</comment>
<feature type="domain" description="C2H2-type" evidence="21">
    <location>
        <begin position="380"/>
        <end position="408"/>
    </location>
</feature>
<protein>
    <recommendedName>
        <fullName evidence="16">Cilium assembly protein DZIP1</fullName>
    </recommendedName>
    <alternativeName>
        <fullName evidence="17">DAZ-interacting zinc finger protein 1</fullName>
    </alternativeName>
</protein>
<evidence type="ECO:0000256" key="14">
    <source>
        <dbReference type="ARBA" id="ARBA00023242"/>
    </source>
</evidence>
<dbReference type="InterPro" id="IPR032714">
    <property type="entry name" value="DZIP1_N"/>
</dbReference>
<evidence type="ECO:0000256" key="8">
    <source>
        <dbReference type="ARBA" id="ARBA00022771"/>
    </source>
</evidence>
<evidence type="ECO:0000256" key="13">
    <source>
        <dbReference type="ARBA" id="ARBA00023212"/>
    </source>
</evidence>
<evidence type="ECO:0000256" key="4">
    <source>
        <dbReference type="ARBA" id="ARBA00009131"/>
    </source>
</evidence>
<evidence type="ECO:0000256" key="17">
    <source>
        <dbReference type="ARBA" id="ARBA00079993"/>
    </source>
</evidence>
<comment type="similarity">
    <text evidence="4">Belongs to the DZIP C2H2-type zinc-finger protein family.</text>
</comment>
<dbReference type="AlphaFoldDB" id="A0A6P8R5W1"/>
<feature type="region of interest" description="Disordered" evidence="20">
    <location>
        <begin position="801"/>
        <end position="910"/>
    </location>
</feature>
<dbReference type="InParanoid" id="A0A6P8R5W1"/>
<dbReference type="Proteomes" id="UP000515159">
    <property type="component" value="Chromosome 6"/>
</dbReference>
<evidence type="ECO:0000256" key="5">
    <source>
        <dbReference type="ARBA" id="ARBA00022473"/>
    </source>
</evidence>
<name>A0A6P8R5W1_GEOSA</name>
<dbReference type="InterPro" id="IPR051241">
    <property type="entry name" value="DZIP_RILPL"/>
</dbReference>
<dbReference type="GO" id="GO:0005737">
    <property type="term" value="C:cytoplasm"/>
    <property type="evidence" value="ECO:0007669"/>
    <property type="project" value="UniProtKB-ARBA"/>
</dbReference>
<evidence type="ECO:0000259" key="21">
    <source>
        <dbReference type="PROSITE" id="PS50157"/>
    </source>
</evidence>
<evidence type="ECO:0000256" key="20">
    <source>
        <dbReference type="SAM" id="MobiDB-lite"/>
    </source>
</evidence>
<keyword evidence="5" id="KW-0217">Developmental protein</keyword>
<dbReference type="InterPro" id="IPR058883">
    <property type="entry name" value="DZIP1_dom"/>
</dbReference>
<evidence type="ECO:0000256" key="16">
    <source>
        <dbReference type="ARBA" id="ARBA00072553"/>
    </source>
</evidence>
<dbReference type="GO" id="GO:0005634">
    <property type="term" value="C:nucleus"/>
    <property type="evidence" value="ECO:0007669"/>
    <property type="project" value="UniProtKB-SubCell"/>
</dbReference>
<dbReference type="SMART" id="SM00355">
    <property type="entry name" value="ZnF_C2H2"/>
    <property type="match status" value="2"/>
</dbReference>
<dbReference type="RefSeq" id="XP_033803430.1">
    <property type="nucleotide sequence ID" value="XM_033947539.1"/>
</dbReference>
<dbReference type="InterPro" id="IPR013087">
    <property type="entry name" value="Znf_C2H2_type"/>
</dbReference>
<dbReference type="PANTHER" id="PTHR21502:SF5">
    <property type="entry name" value="CILIUM ASSEMBLY PROTEIN DZIP1"/>
    <property type="match status" value="1"/>
</dbReference>
<keyword evidence="6" id="KW-0963">Cytoplasm</keyword>
<evidence type="ECO:0000256" key="11">
    <source>
        <dbReference type="ARBA" id="ARBA00023054"/>
    </source>
</evidence>
<evidence type="ECO:0000256" key="9">
    <source>
        <dbReference type="ARBA" id="ARBA00022794"/>
    </source>
</evidence>
<feature type="coiled-coil region" evidence="19">
    <location>
        <begin position="303"/>
        <end position="360"/>
    </location>
</feature>
<dbReference type="KEGG" id="gsh:117361929"/>
<sequence>MPFYNNVYYPYGIEIGASFTSLSSSLSPHPIKLSSLVTARMPAGQLPVFKFRSRHETVDWRRISAIDVDRVANELDFITLQEHITNVTFCNVENERCPHCQNAVDPVLLKLLRLAQLTIEYLLHSQEYLTSSVHALEEKVQGSISQTEQIKVRVSQQAEEVKSLKDECKRRKKIISTQQIMIHAGANTYHKCQLCDKAFMNYSFLQSHVHRRHPEETAFEKQKVLQSDKLQSEIDKLKEELLLTKCHLEAEQSAHVAKLSQGYEHQKVKEDEILKKFDKWKEEEREKFGDEMNKVKEMFIKEFQELTSKNDVLEKHLIEIQKNNMQVTSNLGTLKDSQPYEFEEDRKNQQENLKEFLDKQERKWASRMQQLYQEHEREKNQCQLCDKAFMNYSFLQSHVHRRHPEETAFEKQKVLQSDKLQSEINKLKEELLLTKCHLEAEQSAHVAKLSQGYEHQKVKEDEILKKFDKWKEEEREKFGDEMNKVKEMFIKEFQELTSKNDVLEKHLIEIQKNNMQVTSNLGTLKDSQPYEFEEDRKNQQENLKEFLDKQERKWASRMQQLYQEHEREKTQLLSQIENLRSTMTEDQKESSIFYKKRIDELDRRLKEQSEIISSQKDQMTELSIKQLESVRRYTVSVPTVQHVESKPSASTTRVTVPTVLPVESKSSVPFTHEEEKTEVTPRTSKQRLINTLKHHPSLIKELRSVLEQGLVEKLESLGVKAGVRGIPSDHLNRILASVECQREEKKKEVPEIQQIREHLIHQMSMRLEKSSPSSGRLASTSQLFLEDRQKKVPLESLSSVSLPKAVKSRSKMKQFSEDAFSTEQRKATNERTSSSNRAKKKHHSNISKRASVIGTPPFSSEDELEEDISFHSNQIPKQLHLKSSTGNKSGPRMMSAQSDSELSDESETEGHDLNKFNQQNLQKEAPAKPIRGTIIKELQEQIEKKISSHGNEKKPVGGVDVTQVFKKDEVKELKLTDFDDDNWDISSLEEEKHLISKSEKALHGHALQKNDLSIQNKSGWVSTKLLKGEGRETDTTSTLKSSLVTVTDLSSDCLDI</sequence>
<keyword evidence="13" id="KW-0206">Cytoskeleton</keyword>
<evidence type="ECO:0000256" key="12">
    <source>
        <dbReference type="ARBA" id="ARBA00023069"/>
    </source>
</evidence>
<dbReference type="FunFam" id="3.30.160.60:FF:001591">
    <property type="entry name" value="DAZ interacting zinc finger protein 1"/>
    <property type="match status" value="1"/>
</dbReference>
<dbReference type="GO" id="GO:0060271">
    <property type="term" value="P:cilium assembly"/>
    <property type="evidence" value="ECO:0007669"/>
    <property type="project" value="TreeGrafter"/>
</dbReference>
<dbReference type="PROSITE" id="PS00028">
    <property type="entry name" value="ZINC_FINGER_C2H2_1"/>
    <property type="match status" value="2"/>
</dbReference>
<gene>
    <name evidence="23" type="primary">DZIP1</name>
</gene>
<dbReference type="GO" id="GO:0008270">
    <property type="term" value="F:zinc ion binding"/>
    <property type="evidence" value="ECO:0007669"/>
    <property type="project" value="UniProtKB-KW"/>
</dbReference>
<evidence type="ECO:0000256" key="19">
    <source>
        <dbReference type="SAM" id="Coils"/>
    </source>
</evidence>
<keyword evidence="7" id="KW-0479">Metal-binding</keyword>
<keyword evidence="8 18" id="KW-0863">Zinc-finger</keyword>
<accession>A0A6P8R5W1</accession>
<feature type="domain" description="C2H2-type" evidence="21">
    <location>
        <begin position="190"/>
        <end position="218"/>
    </location>
</feature>
<feature type="compositionally biased region" description="Polar residues" evidence="20">
    <location>
        <begin position="870"/>
        <end position="888"/>
    </location>
</feature>
<keyword evidence="22" id="KW-1185">Reference proteome</keyword>
<proteinExistence type="inferred from homology"/>